<evidence type="ECO:0000313" key="1">
    <source>
        <dbReference type="EMBL" id="MCS4488412.1"/>
    </source>
</evidence>
<gene>
    <name evidence="1" type="ORF">NXS10_05500</name>
</gene>
<comment type="caution">
    <text evidence="1">The sequence shown here is derived from an EMBL/GenBank/DDBJ whole genome shotgun (WGS) entry which is preliminary data.</text>
</comment>
<dbReference type="RefSeq" id="WP_259138558.1">
    <property type="nucleotide sequence ID" value="NZ_JANUXX010000005.1"/>
</dbReference>
<dbReference type="Proteomes" id="UP001206548">
    <property type="component" value="Unassembled WGS sequence"/>
</dbReference>
<sequence>MTKEEIINLYTETLDFHKVQRTCKLPPFRLHMLLTQAGVLRLQDKVNFGSKPQRLGGKAEELFQKLVPEAIDANRNFRKNNPQYDYVYKNLTIDVKYSSLLINKAGGKKPHWHFRVEGTQDVIVAFLEREKGSELDDPIVIFLPMAFIPEQQTAMHVTAGSYIMTDFQIEAEELSSYIKDYAEMKGAYDG</sequence>
<accession>A0ABT2F9C1</accession>
<organism evidence="1 2">
    <name type="scientific">Streptococcus sciuri</name>
    <dbReference type="NCBI Taxonomy" id="2973939"/>
    <lineage>
        <taxon>Bacteria</taxon>
        <taxon>Bacillati</taxon>
        <taxon>Bacillota</taxon>
        <taxon>Bacilli</taxon>
        <taxon>Lactobacillales</taxon>
        <taxon>Streptococcaceae</taxon>
        <taxon>Streptococcus</taxon>
    </lineage>
</organism>
<protein>
    <submittedName>
        <fullName evidence="1">Uncharacterized protein</fullName>
    </submittedName>
</protein>
<dbReference type="EMBL" id="JANUXX010000005">
    <property type="protein sequence ID" value="MCS4488412.1"/>
    <property type="molecule type" value="Genomic_DNA"/>
</dbReference>
<evidence type="ECO:0000313" key="2">
    <source>
        <dbReference type="Proteomes" id="UP001206548"/>
    </source>
</evidence>
<proteinExistence type="predicted"/>
<reference evidence="1 2" key="1">
    <citation type="journal article" date="2023" name="Int. J. Syst. Evol. Microbiol.">
        <title>Streptococcus sciuri sp. nov., Staphylococcus marylandisciuri sp. nov. and Staphylococcus americanisciuri sp. nov., isolated from faeces of eastern grey squirrel (Sciurus carolinensis).</title>
        <authorList>
            <person name="Volokhov D.V."/>
            <person name="Zagorodnyaya T.A."/>
            <person name="Furtak V.A."/>
            <person name="Nattanmai G."/>
            <person name="Randall L."/>
            <person name="Jose S."/>
            <person name="Gao Y."/>
            <person name="Eisenberg T."/>
            <person name="Delmonte P."/>
            <person name="Blom J."/>
            <person name="Mitchell K.K."/>
        </authorList>
    </citation>
    <scope>NUCLEOTIDE SEQUENCE [LARGE SCALE GENOMIC DNA]</scope>
    <source>
        <strain evidence="1 2">SQ9-PEA</strain>
    </source>
</reference>
<keyword evidence="2" id="KW-1185">Reference proteome</keyword>
<name>A0ABT2F9C1_9STRE</name>